<dbReference type="RefSeq" id="WP_200393372.1">
    <property type="nucleotide sequence ID" value="NZ_CP066831.1"/>
</dbReference>
<dbReference type="AlphaFoldDB" id="A0A7T7HZS6"/>
<dbReference type="InterPro" id="IPR029058">
    <property type="entry name" value="AB_hydrolase_fold"/>
</dbReference>
<dbReference type="Proteomes" id="UP000595636">
    <property type="component" value="Chromosome"/>
</dbReference>
<protein>
    <recommendedName>
        <fullName evidence="3">Esterase</fullName>
    </recommendedName>
</protein>
<keyword evidence="2" id="KW-1185">Reference proteome</keyword>
<evidence type="ECO:0008006" key="3">
    <source>
        <dbReference type="Google" id="ProtNLM"/>
    </source>
</evidence>
<organism evidence="1 2">
    <name type="scientific">Streptomyces liliifuscus</name>
    <dbReference type="NCBI Taxonomy" id="2797636"/>
    <lineage>
        <taxon>Bacteria</taxon>
        <taxon>Bacillati</taxon>
        <taxon>Actinomycetota</taxon>
        <taxon>Actinomycetes</taxon>
        <taxon>Kitasatosporales</taxon>
        <taxon>Streptomycetaceae</taxon>
        <taxon>Streptomyces</taxon>
    </lineage>
</organism>
<evidence type="ECO:0000313" key="1">
    <source>
        <dbReference type="EMBL" id="QQM38203.1"/>
    </source>
</evidence>
<reference evidence="1 2" key="1">
    <citation type="submission" date="2020-12" db="EMBL/GenBank/DDBJ databases">
        <title>A novel species.</title>
        <authorList>
            <person name="Li K."/>
        </authorList>
    </citation>
    <scope>NUCLEOTIDE SEQUENCE [LARGE SCALE GENOMIC DNA]</scope>
    <source>
        <strain evidence="1 2">ZYC-3</strain>
    </source>
</reference>
<dbReference type="SUPFAM" id="SSF53474">
    <property type="entry name" value="alpha/beta-Hydrolases"/>
    <property type="match status" value="1"/>
</dbReference>
<dbReference type="EMBL" id="CP066831">
    <property type="protein sequence ID" value="QQM38203.1"/>
    <property type="molecule type" value="Genomic_DNA"/>
</dbReference>
<name>A0A7T7HZS6_9ACTN</name>
<dbReference type="KEGG" id="slf:JEQ17_00955"/>
<accession>A0A7T7HZS6</accession>
<evidence type="ECO:0000313" key="2">
    <source>
        <dbReference type="Proteomes" id="UP000595636"/>
    </source>
</evidence>
<proteinExistence type="predicted"/>
<sequence>MPWNSARLRLFLILVIADLLLFAEVSAPDADARAPGRHGAEIIAEESAGERLVDLSVSSPGLGGTARVRLLTPDSRERRGPGETRPVVYLLHGGFEPETYETWTRESDVEELPQLRDYARVTDGWAAPAQSRTSVPFMGAAS</sequence>
<dbReference type="Gene3D" id="3.40.50.1820">
    <property type="entry name" value="alpha/beta hydrolase"/>
    <property type="match status" value="1"/>
</dbReference>
<gene>
    <name evidence="1" type="ORF">JEQ17_00955</name>
</gene>